<evidence type="ECO:0000256" key="1">
    <source>
        <dbReference type="SAM" id="Phobius"/>
    </source>
</evidence>
<proteinExistence type="predicted"/>
<keyword evidence="1" id="KW-0812">Transmembrane</keyword>
<name>A0A8R1Y1X3_ONCVO</name>
<organism evidence="2 3">
    <name type="scientific">Onchocerca volvulus</name>
    <dbReference type="NCBI Taxonomy" id="6282"/>
    <lineage>
        <taxon>Eukaryota</taxon>
        <taxon>Metazoa</taxon>
        <taxon>Ecdysozoa</taxon>
        <taxon>Nematoda</taxon>
        <taxon>Chromadorea</taxon>
        <taxon>Rhabditida</taxon>
        <taxon>Spirurina</taxon>
        <taxon>Spiruromorpha</taxon>
        <taxon>Filarioidea</taxon>
        <taxon>Onchocercidae</taxon>
        <taxon>Onchocerca</taxon>
    </lineage>
</organism>
<reference evidence="2" key="2">
    <citation type="submission" date="2022-06" db="UniProtKB">
        <authorList>
            <consortium name="EnsemblMetazoa"/>
        </authorList>
    </citation>
    <scope>IDENTIFICATION</scope>
</reference>
<keyword evidence="3" id="KW-1185">Reference proteome</keyword>
<reference evidence="3" key="1">
    <citation type="submission" date="2013-10" db="EMBL/GenBank/DDBJ databases">
        <title>Genome sequencing of Onchocerca volvulus.</title>
        <authorList>
            <person name="Cotton J."/>
            <person name="Tsai J."/>
            <person name="Stanley E."/>
            <person name="Tracey A."/>
            <person name="Holroyd N."/>
            <person name="Lustigman S."/>
            <person name="Berriman M."/>
        </authorList>
    </citation>
    <scope>NUCLEOTIDE SEQUENCE</scope>
</reference>
<keyword evidence="1" id="KW-0472">Membrane</keyword>
<evidence type="ECO:0000313" key="2">
    <source>
        <dbReference type="EnsemblMetazoa" id="OVOC4907.1"/>
    </source>
</evidence>
<accession>A0A8R1Y1X3</accession>
<dbReference type="AlphaFoldDB" id="A0A8R1Y1X3"/>
<evidence type="ECO:0000313" key="3">
    <source>
        <dbReference type="Proteomes" id="UP000024404"/>
    </source>
</evidence>
<dbReference type="Proteomes" id="UP000024404">
    <property type="component" value="Unassembled WGS sequence"/>
</dbReference>
<protein>
    <submittedName>
        <fullName evidence="2">Uncharacterized protein</fullName>
    </submittedName>
</protein>
<dbReference type="EnsemblMetazoa" id="OVOC4907.1">
    <property type="protein sequence ID" value="OVOC4907.1"/>
    <property type="gene ID" value="WBGene00241716"/>
</dbReference>
<dbReference type="EMBL" id="CMVM020000146">
    <property type="status" value="NOT_ANNOTATED_CDS"/>
    <property type="molecule type" value="Genomic_DNA"/>
</dbReference>
<feature type="transmembrane region" description="Helical" evidence="1">
    <location>
        <begin position="73"/>
        <end position="91"/>
    </location>
</feature>
<sequence length="93" mass="10686">MSSSNEAASAVCQLVFHCDKFMRALFIYQQYFQKCSSSGSTFRLAHVQVRLLVLGPPGRCQPILICSKRLERMLAIIRYCTLICCFVSIRFRK</sequence>
<keyword evidence="1" id="KW-1133">Transmembrane helix</keyword>